<dbReference type="GO" id="GO:1901135">
    <property type="term" value="P:carbohydrate derivative metabolic process"/>
    <property type="evidence" value="ECO:0007669"/>
    <property type="project" value="InterPro"/>
</dbReference>
<evidence type="ECO:0000313" key="5">
    <source>
        <dbReference type="Proteomes" id="UP000278440"/>
    </source>
</evidence>
<name>A0A495XWA0_9MICO</name>
<evidence type="ECO:0000259" key="3">
    <source>
        <dbReference type="PROSITE" id="PS51464"/>
    </source>
</evidence>
<dbReference type="OrthoDB" id="5241724at2"/>
<dbReference type="PROSITE" id="PS51464">
    <property type="entry name" value="SIS"/>
    <property type="match status" value="1"/>
</dbReference>
<dbReference type="InterPro" id="IPR046348">
    <property type="entry name" value="SIS_dom_sf"/>
</dbReference>
<dbReference type="AlphaFoldDB" id="A0A495XWA0"/>
<keyword evidence="5" id="KW-1185">Reference proteome</keyword>
<comment type="similarity">
    <text evidence="1">Belongs to the PGI/PMI family.</text>
</comment>
<dbReference type="Gene3D" id="3.40.50.10490">
    <property type="entry name" value="Glucose-6-phosphate isomerase like protein, domain 1"/>
    <property type="match status" value="2"/>
</dbReference>
<feature type="domain" description="SIS" evidence="3">
    <location>
        <begin position="46"/>
        <end position="179"/>
    </location>
</feature>
<dbReference type="GO" id="GO:0004476">
    <property type="term" value="F:mannose-6-phosphate isomerase activity"/>
    <property type="evidence" value="ECO:0007669"/>
    <property type="project" value="InterPro"/>
</dbReference>
<dbReference type="InterPro" id="IPR019490">
    <property type="entry name" value="Glu6P/Mann6P_isomerase_C"/>
</dbReference>
<dbReference type="GO" id="GO:0097367">
    <property type="term" value="F:carbohydrate derivative binding"/>
    <property type="evidence" value="ECO:0007669"/>
    <property type="project" value="InterPro"/>
</dbReference>
<organism evidence="4 5">
    <name type="scientific">Terracoccus luteus</name>
    <dbReference type="NCBI Taxonomy" id="53356"/>
    <lineage>
        <taxon>Bacteria</taxon>
        <taxon>Bacillati</taxon>
        <taxon>Actinomycetota</taxon>
        <taxon>Actinomycetes</taxon>
        <taxon>Micrococcales</taxon>
        <taxon>Intrasporangiaceae</taxon>
        <taxon>Terracoccus</taxon>
    </lineage>
</organism>
<keyword evidence="2" id="KW-0413">Isomerase</keyword>
<reference evidence="4 5" key="1">
    <citation type="submission" date="2018-10" db="EMBL/GenBank/DDBJ databases">
        <title>Sequencing the genomes of 1000 actinobacteria strains.</title>
        <authorList>
            <person name="Klenk H.-P."/>
        </authorList>
    </citation>
    <scope>NUCLEOTIDE SEQUENCE [LARGE SCALE GENOMIC DNA]</scope>
    <source>
        <strain evidence="4 5">DSM 44267</strain>
    </source>
</reference>
<protein>
    <submittedName>
        <fullName evidence="4">Fructoselysine-6-P-deglycase FrlB-like protein</fullName>
    </submittedName>
</protein>
<evidence type="ECO:0000313" key="4">
    <source>
        <dbReference type="EMBL" id="RKT78547.1"/>
    </source>
</evidence>
<sequence length="402" mass="40393">MATFDEQRLDDERALAEVDPGLSLRALAGAGAQVRTAVHAAAEAGLDRLEGLGPRGVVVGAAGGSACVGDLLEALTRVGGAVPVQTVTSAPLPGWVGALDLVVAVSQSGRAAGALALAAEAGRRGASLLTVGAPDSPLADLSARHHGIHVPVRVDGAGSRTSMWAQAAPVLLAADVLGLASVPPGLLAELADVLDDRARRSGPATESFDNPAKLLACEVAESAAIVLGDGPFGGVAARRAAEMFGRTGRMPVTSGALPDAASQVVACFDGPLAGQGDAGGGGRDIFADPFLDGPSRPPLRLVLLRDTSPLPPPDPRAADGAELVDDPSVAARRLAQTVESVADDAGVRISRVDSDASSPLLRLASHVALTDFAATYLAIGHGYDPATSPHVQLLRGARPGHA</sequence>
<gene>
    <name evidence="4" type="ORF">DFJ68_1994</name>
</gene>
<dbReference type="Pfam" id="PF10432">
    <property type="entry name" value="bact-PGI_C"/>
    <property type="match status" value="1"/>
</dbReference>
<dbReference type="Proteomes" id="UP000278440">
    <property type="component" value="Unassembled WGS sequence"/>
</dbReference>
<evidence type="ECO:0000256" key="2">
    <source>
        <dbReference type="ARBA" id="ARBA00023235"/>
    </source>
</evidence>
<dbReference type="GO" id="GO:0005975">
    <property type="term" value="P:carbohydrate metabolic process"/>
    <property type="evidence" value="ECO:0007669"/>
    <property type="project" value="InterPro"/>
</dbReference>
<comment type="caution">
    <text evidence="4">The sequence shown here is derived from an EMBL/GenBank/DDBJ whole genome shotgun (WGS) entry which is preliminary data.</text>
</comment>
<dbReference type="RefSeq" id="WP_121032854.1">
    <property type="nucleotide sequence ID" value="NZ_RBXT01000001.1"/>
</dbReference>
<dbReference type="InterPro" id="IPR001347">
    <property type="entry name" value="SIS_dom"/>
</dbReference>
<evidence type="ECO:0000256" key="1">
    <source>
        <dbReference type="ARBA" id="ARBA00010523"/>
    </source>
</evidence>
<dbReference type="SUPFAM" id="SSF53697">
    <property type="entry name" value="SIS domain"/>
    <property type="match status" value="1"/>
</dbReference>
<dbReference type="GO" id="GO:0004347">
    <property type="term" value="F:glucose-6-phosphate isomerase activity"/>
    <property type="evidence" value="ECO:0007669"/>
    <property type="project" value="InterPro"/>
</dbReference>
<proteinExistence type="inferred from homology"/>
<dbReference type="EMBL" id="RBXT01000001">
    <property type="protein sequence ID" value="RKT78547.1"/>
    <property type="molecule type" value="Genomic_DNA"/>
</dbReference>
<accession>A0A495XWA0</accession>